<evidence type="ECO:0000313" key="1">
    <source>
        <dbReference type="EMBL" id="JAH87568.1"/>
    </source>
</evidence>
<proteinExistence type="predicted"/>
<sequence length="40" mass="4616">MRILVLMFESFLVRSVNIRDALYGNFGGDITNQLIFAQPR</sequence>
<accession>A0A0E9WDK0</accession>
<protein>
    <submittedName>
        <fullName evidence="1">Uncharacterized protein</fullName>
    </submittedName>
</protein>
<reference evidence="1" key="1">
    <citation type="submission" date="2014-11" db="EMBL/GenBank/DDBJ databases">
        <authorList>
            <person name="Amaro Gonzalez C."/>
        </authorList>
    </citation>
    <scope>NUCLEOTIDE SEQUENCE</scope>
</reference>
<dbReference type="EMBL" id="GBXM01021009">
    <property type="protein sequence ID" value="JAH87568.1"/>
    <property type="molecule type" value="Transcribed_RNA"/>
</dbReference>
<organism evidence="1">
    <name type="scientific">Anguilla anguilla</name>
    <name type="common">European freshwater eel</name>
    <name type="synonym">Muraena anguilla</name>
    <dbReference type="NCBI Taxonomy" id="7936"/>
    <lineage>
        <taxon>Eukaryota</taxon>
        <taxon>Metazoa</taxon>
        <taxon>Chordata</taxon>
        <taxon>Craniata</taxon>
        <taxon>Vertebrata</taxon>
        <taxon>Euteleostomi</taxon>
        <taxon>Actinopterygii</taxon>
        <taxon>Neopterygii</taxon>
        <taxon>Teleostei</taxon>
        <taxon>Anguilliformes</taxon>
        <taxon>Anguillidae</taxon>
        <taxon>Anguilla</taxon>
    </lineage>
</organism>
<reference evidence="1" key="2">
    <citation type="journal article" date="2015" name="Fish Shellfish Immunol.">
        <title>Early steps in the European eel (Anguilla anguilla)-Vibrio vulnificus interaction in the gills: Role of the RtxA13 toxin.</title>
        <authorList>
            <person name="Callol A."/>
            <person name="Pajuelo D."/>
            <person name="Ebbesson L."/>
            <person name="Teles M."/>
            <person name="MacKenzie S."/>
            <person name="Amaro C."/>
        </authorList>
    </citation>
    <scope>NUCLEOTIDE SEQUENCE</scope>
</reference>
<name>A0A0E9WDK0_ANGAN</name>
<dbReference type="AlphaFoldDB" id="A0A0E9WDK0"/>